<feature type="region of interest" description="Disordered" evidence="1">
    <location>
        <begin position="151"/>
        <end position="201"/>
    </location>
</feature>
<protein>
    <submittedName>
        <fullName evidence="3">(northern house mosquito) hypothetical protein</fullName>
    </submittedName>
</protein>
<keyword evidence="2" id="KW-0732">Signal</keyword>
<dbReference type="EMBL" id="HBUE01286533">
    <property type="protein sequence ID" value="CAG6571799.1"/>
    <property type="molecule type" value="Transcribed_RNA"/>
</dbReference>
<evidence type="ECO:0000256" key="1">
    <source>
        <dbReference type="SAM" id="MobiDB-lite"/>
    </source>
</evidence>
<feature type="compositionally biased region" description="Basic and acidic residues" evidence="1">
    <location>
        <begin position="216"/>
        <end position="226"/>
    </location>
</feature>
<dbReference type="EMBL" id="HBUE01180925">
    <property type="protein sequence ID" value="CAG6520232.1"/>
    <property type="molecule type" value="Transcribed_RNA"/>
</dbReference>
<organism evidence="3">
    <name type="scientific">Culex pipiens</name>
    <name type="common">House mosquito</name>
    <dbReference type="NCBI Taxonomy" id="7175"/>
    <lineage>
        <taxon>Eukaryota</taxon>
        <taxon>Metazoa</taxon>
        <taxon>Ecdysozoa</taxon>
        <taxon>Arthropoda</taxon>
        <taxon>Hexapoda</taxon>
        <taxon>Insecta</taxon>
        <taxon>Pterygota</taxon>
        <taxon>Neoptera</taxon>
        <taxon>Endopterygota</taxon>
        <taxon>Diptera</taxon>
        <taxon>Nematocera</taxon>
        <taxon>Culicoidea</taxon>
        <taxon>Culicidae</taxon>
        <taxon>Culicinae</taxon>
        <taxon>Culicini</taxon>
        <taxon>Culex</taxon>
        <taxon>Culex</taxon>
    </lineage>
</organism>
<feature type="region of interest" description="Disordered" evidence="1">
    <location>
        <begin position="213"/>
        <end position="234"/>
    </location>
</feature>
<dbReference type="EMBL" id="HBUE01180935">
    <property type="protein sequence ID" value="CAG6520238.1"/>
    <property type="molecule type" value="Transcribed_RNA"/>
</dbReference>
<evidence type="ECO:0000313" key="3">
    <source>
        <dbReference type="EMBL" id="CAG6571802.1"/>
    </source>
</evidence>
<accession>A0A8D8JK05</accession>
<name>A0A8D8JK05_CULPI</name>
<sequence length="263" mass="29299">MLLLGNGMDRRYSLQLLAILLAALWQVPLVVARRCYICGEGAEAPFRTTMMATTGTATAVPRIAPTCEDFERDRDEMEQYEHECPPSYTSCLTQVDGDMELRTCGESLSINDCKSANKIDYCYCNDDLCNRLTRTQIRREIEEAQRVGHSLHLKQQQQHEPNNSDDEDLSESSGQDPESHEKHQHHVRGQIPVGSGGHLGGATTQIMVTLKPIPTTERRNDSRAGENETFSSGGRSWWPVESVSLVVLLVGASLWRLQGLGVV</sequence>
<feature type="chain" id="PRO_5036261149" evidence="2">
    <location>
        <begin position="33"/>
        <end position="263"/>
    </location>
</feature>
<dbReference type="EMBL" id="HBUE01286542">
    <property type="protein sequence ID" value="CAG6571805.1"/>
    <property type="molecule type" value="Transcribed_RNA"/>
</dbReference>
<feature type="signal peptide" evidence="2">
    <location>
        <begin position="1"/>
        <end position="32"/>
    </location>
</feature>
<dbReference type="EMBL" id="HBUE01180932">
    <property type="protein sequence ID" value="CAG6520235.1"/>
    <property type="molecule type" value="Transcribed_RNA"/>
</dbReference>
<reference evidence="3" key="1">
    <citation type="submission" date="2021-05" db="EMBL/GenBank/DDBJ databases">
        <authorList>
            <person name="Alioto T."/>
            <person name="Alioto T."/>
            <person name="Gomez Garrido J."/>
        </authorList>
    </citation>
    <scope>NUCLEOTIDE SEQUENCE</scope>
</reference>
<dbReference type="AlphaFoldDB" id="A0A8D8JK05"/>
<proteinExistence type="predicted"/>
<evidence type="ECO:0000256" key="2">
    <source>
        <dbReference type="SAM" id="SignalP"/>
    </source>
</evidence>
<dbReference type="EMBL" id="HBUE01286539">
    <property type="protein sequence ID" value="CAG6571802.1"/>
    <property type="molecule type" value="Transcribed_RNA"/>
</dbReference>